<accession>A0A226DW39</accession>
<comment type="caution">
    <text evidence="1">The sequence shown here is derived from an EMBL/GenBank/DDBJ whole genome shotgun (WGS) entry which is preliminary data.</text>
</comment>
<gene>
    <name evidence="1" type="ORF">Fcan01_15542</name>
</gene>
<keyword evidence="2" id="KW-1185">Reference proteome</keyword>
<name>A0A226DW39_FOLCA</name>
<dbReference type="AlphaFoldDB" id="A0A226DW39"/>
<dbReference type="EMBL" id="LNIX01000010">
    <property type="protein sequence ID" value="OXA49463.1"/>
    <property type="molecule type" value="Genomic_DNA"/>
</dbReference>
<sequence>MGEGKVETQQFELKTRMLFHPKALDFANCTSTCSELDLGTYQHDRIIDCCRLSYKFQEGRCENGIPQCSKPKDGASHSPISDFDKHCKGQARYHKSSNIRDCCSKHDFPSGLCDENQHTVCWHYAYGF</sequence>
<organism evidence="1 2">
    <name type="scientific">Folsomia candida</name>
    <name type="common">Springtail</name>
    <dbReference type="NCBI Taxonomy" id="158441"/>
    <lineage>
        <taxon>Eukaryota</taxon>
        <taxon>Metazoa</taxon>
        <taxon>Ecdysozoa</taxon>
        <taxon>Arthropoda</taxon>
        <taxon>Hexapoda</taxon>
        <taxon>Collembola</taxon>
        <taxon>Entomobryomorpha</taxon>
        <taxon>Isotomoidea</taxon>
        <taxon>Isotomidae</taxon>
        <taxon>Proisotominae</taxon>
        <taxon>Folsomia</taxon>
    </lineage>
</organism>
<protein>
    <submittedName>
        <fullName evidence="1">Uncharacterized protein</fullName>
    </submittedName>
</protein>
<evidence type="ECO:0000313" key="2">
    <source>
        <dbReference type="Proteomes" id="UP000198287"/>
    </source>
</evidence>
<proteinExistence type="predicted"/>
<dbReference type="Proteomes" id="UP000198287">
    <property type="component" value="Unassembled WGS sequence"/>
</dbReference>
<reference evidence="1 2" key="1">
    <citation type="submission" date="2015-12" db="EMBL/GenBank/DDBJ databases">
        <title>The genome of Folsomia candida.</title>
        <authorList>
            <person name="Faddeeva A."/>
            <person name="Derks M.F."/>
            <person name="Anvar Y."/>
            <person name="Smit S."/>
            <person name="Van Straalen N."/>
            <person name="Roelofs D."/>
        </authorList>
    </citation>
    <scope>NUCLEOTIDE SEQUENCE [LARGE SCALE GENOMIC DNA]</scope>
    <source>
        <strain evidence="1 2">VU population</strain>
        <tissue evidence="1">Whole body</tissue>
    </source>
</reference>
<evidence type="ECO:0000313" key="1">
    <source>
        <dbReference type="EMBL" id="OXA49463.1"/>
    </source>
</evidence>